<dbReference type="Proteomes" id="UP001295684">
    <property type="component" value="Unassembled WGS sequence"/>
</dbReference>
<sequence length="203" mass="22338">MKTYIILALLVCSAFTLPELQNVEAELPTELQVETTESALQYYYNFLKGVFLDKSSLMTPPLYKQCNSEWGSNYMGSKTVCQVGCLMSSMSMALAGLGKTINGQTVNPGNFNQWLRDHHGYSGNLFVWGAAESPFSLKYQGQKEGGSHAVDSKHITILNVHNGGHWVLAVSSTGSSYQVLDPGYQTSTYKNSEVVRAATYQIL</sequence>
<evidence type="ECO:0000313" key="2">
    <source>
        <dbReference type="EMBL" id="CAI2375575.1"/>
    </source>
</evidence>
<evidence type="ECO:0000256" key="1">
    <source>
        <dbReference type="SAM" id="SignalP"/>
    </source>
</evidence>
<organism evidence="2 3">
    <name type="scientific">Euplotes crassus</name>
    <dbReference type="NCBI Taxonomy" id="5936"/>
    <lineage>
        <taxon>Eukaryota</taxon>
        <taxon>Sar</taxon>
        <taxon>Alveolata</taxon>
        <taxon>Ciliophora</taxon>
        <taxon>Intramacronucleata</taxon>
        <taxon>Spirotrichea</taxon>
        <taxon>Hypotrichia</taxon>
        <taxon>Euplotida</taxon>
        <taxon>Euplotidae</taxon>
        <taxon>Moneuplotes</taxon>
    </lineage>
</organism>
<evidence type="ECO:0000313" key="3">
    <source>
        <dbReference type="Proteomes" id="UP001295684"/>
    </source>
</evidence>
<evidence type="ECO:0008006" key="4">
    <source>
        <dbReference type="Google" id="ProtNLM"/>
    </source>
</evidence>
<keyword evidence="3" id="KW-1185">Reference proteome</keyword>
<feature type="signal peptide" evidence="1">
    <location>
        <begin position="1"/>
        <end position="25"/>
    </location>
</feature>
<keyword evidence="1" id="KW-0732">Signal</keyword>
<accession>A0AAD2D060</accession>
<feature type="chain" id="PRO_5042223590" description="Peptidase C39-like domain-containing protein" evidence="1">
    <location>
        <begin position="26"/>
        <end position="203"/>
    </location>
</feature>
<protein>
    <recommendedName>
        <fullName evidence="4">Peptidase C39-like domain-containing protein</fullName>
    </recommendedName>
</protein>
<dbReference type="PANTHER" id="PTHR40524:SF1">
    <property type="entry name" value="PEPTIDASE C39-LIKE DOMAIN-CONTAINING PROTEIN"/>
    <property type="match status" value="1"/>
</dbReference>
<proteinExistence type="predicted"/>
<dbReference type="PANTHER" id="PTHR40524">
    <property type="entry name" value="PEPTIDASE_C39_2 DOMAIN-CONTAINING PROTEIN"/>
    <property type="match status" value="1"/>
</dbReference>
<gene>
    <name evidence="2" type="ORF">ECRASSUSDP1_LOCUS16938</name>
</gene>
<reference evidence="2" key="1">
    <citation type="submission" date="2023-07" db="EMBL/GenBank/DDBJ databases">
        <authorList>
            <consortium name="AG Swart"/>
            <person name="Singh M."/>
            <person name="Singh A."/>
            <person name="Seah K."/>
            <person name="Emmerich C."/>
        </authorList>
    </citation>
    <scope>NUCLEOTIDE SEQUENCE</scope>
    <source>
        <strain evidence="2">DP1</strain>
    </source>
</reference>
<dbReference type="EMBL" id="CAMPGE010017064">
    <property type="protein sequence ID" value="CAI2375575.1"/>
    <property type="molecule type" value="Genomic_DNA"/>
</dbReference>
<name>A0AAD2D060_EUPCR</name>
<comment type="caution">
    <text evidence="2">The sequence shown here is derived from an EMBL/GenBank/DDBJ whole genome shotgun (WGS) entry which is preliminary data.</text>
</comment>
<dbReference type="AlphaFoldDB" id="A0AAD2D060"/>